<dbReference type="Gene3D" id="1.25.40.10">
    <property type="entry name" value="Tetratricopeptide repeat domain"/>
    <property type="match status" value="1"/>
</dbReference>
<dbReference type="InterPro" id="IPR011990">
    <property type="entry name" value="TPR-like_helical_dom_sf"/>
</dbReference>
<dbReference type="RefSeq" id="WP_167126583.1">
    <property type="nucleotide sequence ID" value="NZ_JAANCM010000001.1"/>
</dbReference>
<accession>A0AA43ZCZ9</accession>
<dbReference type="SUPFAM" id="SSF48452">
    <property type="entry name" value="TPR-like"/>
    <property type="match status" value="1"/>
</dbReference>
<dbReference type="InterPro" id="IPR036388">
    <property type="entry name" value="WH-like_DNA-bd_sf"/>
</dbReference>
<reference evidence="2" key="1">
    <citation type="submission" date="2020-03" db="EMBL/GenBank/DDBJ databases">
        <title>Ferranicluibacter endophyticum gen. nov., sp. nov., a new genus isolated from Rubus ulmifolius Schott. stem.</title>
        <authorList>
            <person name="Roca-Couso R."/>
            <person name="Flores-Felix J.D."/>
            <person name="Igual J.M."/>
            <person name="Rivas R."/>
        </authorList>
    </citation>
    <scope>NUCLEOTIDE SEQUENCE</scope>
    <source>
        <strain evidence="2">CRRU44</strain>
    </source>
</reference>
<dbReference type="Gene3D" id="1.10.10.10">
    <property type="entry name" value="Winged helix-like DNA-binding domain superfamily/Winged helix DNA-binding domain"/>
    <property type="match status" value="1"/>
</dbReference>
<evidence type="ECO:0008006" key="4">
    <source>
        <dbReference type="Google" id="ProtNLM"/>
    </source>
</evidence>
<dbReference type="InterPro" id="IPR019734">
    <property type="entry name" value="TPR_rpt"/>
</dbReference>
<organism evidence="2 3">
    <name type="scientific">Ferranicluibacter rubi</name>
    <dbReference type="NCBI Taxonomy" id="2715133"/>
    <lineage>
        <taxon>Bacteria</taxon>
        <taxon>Pseudomonadati</taxon>
        <taxon>Pseudomonadota</taxon>
        <taxon>Alphaproteobacteria</taxon>
        <taxon>Hyphomicrobiales</taxon>
        <taxon>Rhizobiaceae</taxon>
        <taxon>Ferranicluibacter</taxon>
    </lineage>
</organism>
<sequence>MSPLRLQTFGNLALKTACGEDLAFPQKALLLVCMLRLGDRPVLRRDEASALLWPEADREAQHINLRKMVSRIRKAQLAYRSVILDIDDTSITLGDDGQRLTIDAGCFRRDETSLETMLALLRERFLGGKLPDGPLRRWADLQIDTHYHCLRERLLSLPGEASASPDTAAMREAAFLLLERNVHDEPVRALLEDNAPSARQAMLSTADGQASLPTLRATATPGSTSSDTRLPVYAQVVPRVQRALTVTASLPRLALLPPALRVGASRTLTGTVAALIDDIAISLCTLRNISIVAPHTAKRIQESNDKIAMLETHAVSYLVDTTLCAEGLMVQIIFVPLDRVIWAQRFDLDVPFSSHRKVIATIIADSIATELQRNQNPLVEYEHHPDAYRAYLSGARQTKDLSLPSIRGARRGFREALQYRRDFAPSFVGLARTYSLEWVLTARGDKGLLHKAEDHARLAIEQDPESAAGYKELGVAKLYLGDLDESLEALARAEALSPHYADAIYSYADSLVHASRPDEGLRKIKRAIELNPLSPDDYFWSAAGASYFVGHYQDAIDYIGRMAHQSSADRLRAAAFAMLGDIPTARRYRRKDREANPHFDLDRWLSVLPIRETWQKELYREGLSRAGY</sequence>
<dbReference type="Proteomes" id="UP001155840">
    <property type="component" value="Unassembled WGS sequence"/>
</dbReference>
<evidence type="ECO:0000256" key="1">
    <source>
        <dbReference type="PROSITE-ProRule" id="PRU00339"/>
    </source>
</evidence>
<name>A0AA43ZCZ9_9HYPH</name>
<evidence type="ECO:0000313" key="2">
    <source>
        <dbReference type="EMBL" id="NHT74647.1"/>
    </source>
</evidence>
<evidence type="ECO:0000313" key="3">
    <source>
        <dbReference type="Proteomes" id="UP001155840"/>
    </source>
</evidence>
<comment type="caution">
    <text evidence="2">The sequence shown here is derived from an EMBL/GenBank/DDBJ whole genome shotgun (WGS) entry which is preliminary data.</text>
</comment>
<protein>
    <recommendedName>
        <fullName evidence="4">Tetratricopeptide repeat protein</fullName>
    </recommendedName>
</protein>
<dbReference type="PROSITE" id="PS50005">
    <property type="entry name" value="TPR"/>
    <property type="match status" value="1"/>
</dbReference>
<keyword evidence="1" id="KW-0802">TPR repeat</keyword>
<keyword evidence="3" id="KW-1185">Reference proteome</keyword>
<dbReference type="EMBL" id="JAANCM010000001">
    <property type="protein sequence ID" value="NHT74647.1"/>
    <property type="molecule type" value="Genomic_DNA"/>
</dbReference>
<dbReference type="AlphaFoldDB" id="A0AA43ZCZ9"/>
<proteinExistence type="predicted"/>
<gene>
    <name evidence="2" type="ORF">G8E10_02650</name>
</gene>
<feature type="repeat" description="TPR" evidence="1">
    <location>
        <begin position="467"/>
        <end position="500"/>
    </location>
</feature>
<dbReference type="SMART" id="SM00028">
    <property type="entry name" value="TPR"/>
    <property type="match status" value="2"/>
</dbReference>